<dbReference type="Proteomes" id="UP000060016">
    <property type="component" value="Chromosome"/>
</dbReference>
<dbReference type="EMBL" id="CP012342">
    <property type="protein sequence ID" value="AKV59590.1"/>
    <property type="molecule type" value="Genomic_DNA"/>
</dbReference>
<dbReference type="STRING" id="156976.AK829_11190"/>
<evidence type="ECO:0000313" key="2">
    <source>
        <dbReference type="Proteomes" id="UP000060016"/>
    </source>
</evidence>
<organism evidence="1 2">
    <name type="scientific">Corynebacterium riegelii</name>
    <dbReference type="NCBI Taxonomy" id="156976"/>
    <lineage>
        <taxon>Bacteria</taxon>
        <taxon>Bacillati</taxon>
        <taxon>Actinomycetota</taxon>
        <taxon>Actinomycetes</taxon>
        <taxon>Mycobacteriales</taxon>
        <taxon>Corynebacteriaceae</taxon>
        <taxon>Corynebacterium</taxon>
    </lineage>
</organism>
<protein>
    <submittedName>
        <fullName evidence="1">Uncharacterized protein</fullName>
    </submittedName>
</protein>
<sequence length="320" mass="35107">MEHLQQGAEAFVHGNGFSAQIKVHITPPADFSYEIEGVEQHVMRAQTVYARGFNGPGQLTIRPSATAQFVAEAQAHIVVELKPETGHAETVELQRFKISGLSEFTPLHFTPQPGGLLLKSGQVEQLASEQSRVYSEIIREITPEEELSLDDASGATNEPRSVLVYVDQSSSMENASRPEQIRAVAKFLAEFLSKLEIELSVAGSSLAQQPKRVSSSSAAQEAILALTPRSEVGWPRSLNAALKDYDRVVVISDDIPAEVENPRVTLVNLDHLPQRFDGIEVGPRIVEAVENDNHTYLRNLSEYLRDRLYLAGVDASGAAR</sequence>
<proteinExistence type="predicted"/>
<dbReference type="PATRIC" id="fig|156976.3.peg.2255"/>
<gene>
    <name evidence="1" type="ORF">AK829_11190</name>
</gene>
<evidence type="ECO:0000313" key="1">
    <source>
        <dbReference type="EMBL" id="AKV59590.1"/>
    </source>
</evidence>
<dbReference type="KEGG" id="crie:AK829_11190"/>
<dbReference type="RefSeq" id="WP_052205938.1">
    <property type="nucleotide sequence ID" value="NZ_CP012342.1"/>
</dbReference>
<name>A0A0K1RDT1_9CORY</name>
<dbReference type="AlphaFoldDB" id="A0A0K1RDT1"/>
<accession>A0A0K1RDT1</accession>
<keyword evidence="2" id="KW-1185">Reference proteome</keyword>
<reference evidence="1 2" key="1">
    <citation type="submission" date="2015-08" db="EMBL/GenBank/DDBJ databases">
        <authorList>
            <person name="Babu N.S."/>
            <person name="Beckwith C.J."/>
            <person name="Beseler K.G."/>
            <person name="Brison A."/>
            <person name="Carone J.V."/>
            <person name="Caskin T.P."/>
            <person name="Diamond M."/>
            <person name="Durham M.E."/>
            <person name="Foxe J.M."/>
            <person name="Go M."/>
            <person name="Henderson B.A."/>
            <person name="Jones I.B."/>
            <person name="McGettigan J.A."/>
            <person name="Micheletti S.J."/>
            <person name="Nasrallah M.E."/>
            <person name="Ortiz D."/>
            <person name="Piller C.R."/>
            <person name="Privatt S.R."/>
            <person name="Schneider S.L."/>
            <person name="Sharp S."/>
            <person name="Smith T.C."/>
            <person name="Stanton J.D."/>
            <person name="Ullery H.E."/>
            <person name="Wilson R.J."/>
            <person name="Serrano M.G."/>
            <person name="Buck G."/>
            <person name="Lee V."/>
            <person name="Wang Y."/>
            <person name="Carvalho R."/>
            <person name="Voegtly L."/>
            <person name="Shi R."/>
            <person name="Duckworth R."/>
            <person name="Johnson A."/>
            <person name="Loviza R."/>
            <person name="Walstead R."/>
            <person name="Shah Z."/>
            <person name="Kiflezghi M."/>
            <person name="Wade K."/>
            <person name="Ball S.L."/>
            <person name="Bradley K.W."/>
            <person name="Asai D.J."/>
            <person name="Bowman C.A."/>
            <person name="Russell D.A."/>
            <person name="Pope W.H."/>
            <person name="Jacobs-Sera D."/>
            <person name="Hendrix R.W."/>
            <person name="Hatfull G.F."/>
        </authorList>
    </citation>
    <scope>NUCLEOTIDE SEQUENCE [LARGE SCALE GENOMIC DNA]</scope>
    <source>
        <strain evidence="1 2">PUDD_83A45</strain>
    </source>
</reference>